<evidence type="ECO:0000313" key="5">
    <source>
        <dbReference type="EMBL" id="AOO14178.1"/>
    </source>
</evidence>
<dbReference type="EMBL" id="KX349300">
    <property type="protein sequence ID" value="AOO13746.1"/>
    <property type="molecule type" value="Genomic_DNA"/>
</dbReference>
<evidence type="ECO:0000313" key="3">
    <source>
        <dbReference type="EMBL" id="AOO13746.1"/>
    </source>
</evidence>
<dbReference type="Proteomes" id="UP000224257">
    <property type="component" value="Segment"/>
</dbReference>
<evidence type="ECO:0000313" key="7">
    <source>
        <dbReference type="EMBL" id="AOO14614.1"/>
    </source>
</evidence>
<organism evidence="6 12">
    <name type="scientific">Cyanophage S-RIM14</name>
    <dbReference type="NCBI Taxonomy" id="1278423"/>
    <lineage>
        <taxon>Viruses</taxon>
        <taxon>Duplodnaviria</taxon>
        <taxon>Heunggongvirae</taxon>
        <taxon>Uroviricota</taxon>
        <taxon>Caudoviricetes</taxon>
        <taxon>Pantevenvirales</taxon>
        <taxon>Kyanoviridae</taxon>
        <taxon>Ahtivirus</taxon>
        <taxon>Ahtivirus sagseatwo</taxon>
    </lineage>
</organism>
<dbReference type="EMBL" id="KX349299">
    <property type="protein sequence ID" value="AOO13530.1"/>
    <property type="molecule type" value="Genomic_DNA"/>
</dbReference>
<name>A0A1D7SL43_9CAUD</name>
<dbReference type="EMBL" id="KX349298">
    <property type="protein sequence ID" value="AOO13314.1"/>
    <property type="molecule type" value="Genomic_DNA"/>
</dbReference>
<evidence type="ECO:0000313" key="9">
    <source>
        <dbReference type="EMBL" id="AOO15047.1"/>
    </source>
</evidence>
<gene>
    <name evidence="1" type="ORF">LIS021110_201</name>
    <name evidence="2" type="ORF">LIS110610_201</name>
    <name evidence="3" type="ORF">Np111211_201</name>
    <name evidence="4" type="ORF">Np450711_201</name>
    <name evidence="5" type="ORF">RW030110_201</name>
    <name evidence="6" type="ORF">Sn110110_205</name>
    <name evidence="7" type="ORF">Sn180910_201</name>
    <name evidence="8" type="ORF">Sn230910_201</name>
    <name evidence="9" type="ORF">W1230910_202</name>
</gene>
<sequence>MSENQMPHSETMMRIWKERIKGSIGRNKNRAQEMYEWHLHRVMNRSEDTGDET</sequence>
<dbReference type="EMBL" id="KX349302">
    <property type="protein sequence ID" value="AOO14178.1"/>
    <property type="molecule type" value="Genomic_DNA"/>
</dbReference>
<evidence type="ECO:0000313" key="11">
    <source>
        <dbReference type="Proteomes" id="UP000223576"/>
    </source>
</evidence>
<dbReference type="Proteomes" id="UP000223711">
    <property type="component" value="Segment"/>
</dbReference>
<dbReference type="EMBL" id="KX349306">
    <property type="protein sequence ID" value="AOO15047.1"/>
    <property type="molecule type" value="Genomic_DNA"/>
</dbReference>
<evidence type="ECO:0000313" key="10">
    <source>
        <dbReference type="Proteomes" id="UP000223288"/>
    </source>
</evidence>
<dbReference type="EMBL" id="KX349304">
    <property type="protein sequence ID" value="AOO14614.1"/>
    <property type="molecule type" value="Genomic_DNA"/>
</dbReference>
<dbReference type="Proteomes" id="UP000223576">
    <property type="component" value="Segment"/>
</dbReference>
<dbReference type="Proteomes" id="UP000223288">
    <property type="component" value="Segment"/>
</dbReference>
<evidence type="ECO:0000313" key="12">
    <source>
        <dbReference type="Proteomes" id="UP000223711"/>
    </source>
</evidence>
<evidence type="ECO:0000313" key="8">
    <source>
        <dbReference type="EMBL" id="AOO14830.1"/>
    </source>
</evidence>
<dbReference type="Proteomes" id="UP000225808">
    <property type="component" value="Segment"/>
</dbReference>
<evidence type="ECO:0000313" key="2">
    <source>
        <dbReference type="EMBL" id="AOO13530.1"/>
    </source>
</evidence>
<proteinExistence type="predicted"/>
<dbReference type="EMBL" id="KX349305">
    <property type="protein sequence ID" value="AOO14830.1"/>
    <property type="molecule type" value="Genomic_DNA"/>
</dbReference>
<dbReference type="Proteomes" id="UP000225271">
    <property type="component" value="Segment"/>
</dbReference>
<evidence type="ECO:0000313" key="6">
    <source>
        <dbReference type="EMBL" id="AOO14398.1"/>
    </source>
</evidence>
<accession>A0A1D7SL43</accession>
<dbReference type="Proteomes" id="UP000226173">
    <property type="component" value="Segment"/>
</dbReference>
<dbReference type="EMBL" id="KX349301">
    <property type="protein sequence ID" value="AOO13962.1"/>
    <property type="molecule type" value="Genomic_DNA"/>
</dbReference>
<dbReference type="Proteomes" id="UP000223981">
    <property type="component" value="Segment"/>
</dbReference>
<dbReference type="Proteomes" id="UP000224953">
    <property type="component" value="Genome"/>
</dbReference>
<dbReference type="EMBL" id="KX349303">
    <property type="protein sequence ID" value="AOO14398.1"/>
    <property type="molecule type" value="Genomic_DNA"/>
</dbReference>
<reference evidence="10 11" key="1">
    <citation type="journal article" date="2016" name="Environ. Microbiol.">
        <title>Genomic diversification of marine cyanophages into stable ecotypes.</title>
        <authorList>
            <person name="Marston M.F."/>
            <person name="Martiny J.B."/>
        </authorList>
    </citation>
    <scope>NUCLEOTIDE SEQUENCE [LARGE SCALE GENOMIC DNA]</scope>
    <source>
        <strain evidence="1">LIS_02_1110</strain>
        <strain evidence="2">LIS_22_0610</strain>
        <strain evidence="3">Np_11_1211</strain>
        <strain evidence="4">Np_45_0711</strain>
        <strain evidence="5">RW_03_0110</strain>
        <strain evidence="6">Sn_11_0110</strain>
        <strain evidence="7">Sn_18_0910</strain>
        <strain evidence="8">Sn_23_0910</strain>
        <strain evidence="9">W1_23_0910</strain>
    </source>
</reference>
<evidence type="ECO:0000313" key="4">
    <source>
        <dbReference type="EMBL" id="AOO13962.1"/>
    </source>
</evidence>
<evidence type="ECO:0000313" key="1">
    <source>
        <dbReference type="EMBL" id="AOO13314.1"/>
    </source>
</evidence>
<protein>
    <submittedName>
        <fullName evidence="6">Uncharacterized protein</fullName>
    </submittedName>
</protein>